<evidence type="ECO:0000256" key="1">
    <source>
        <dbReference type="ARBA" id="ARBA00002929"/>
    </source>
</evidence>
<evidence type="ECO:0000256" key="4">
    <source>
        <dbReference type="ARBA" id="ARBA00022481"/>
    </source>
</evidence>
<keyword evidence="12" id="KW-1185">Reference proteome</keyword>
<comment type="caution">
    <text evidence="11">The sequence shown here is derived from an EMBL/GenBank/DDBJ whole genome shotgun (WGS) entry which is preliminary data.</text>
</comment>
<evidence type="ECO:0000256" key="9">
    <source>
        <dbReference type="PIRNR" id="PIRNR032572"/>
    </source>
</evidence>
<dbReference type="Gramene" id="PRQ21528">
    <property type="protein sequence ID" value="PRQ21528"/>
    <property type="gene ID" value="RchiOBHm_Chr7g0240171"/>
</dbReference>
<keyword evidence="5 9" id="KW-0472">Membrane</keyword>
<keyword evidence="8" id="KW-0636">Prenylation</keyword>
<evidence type="ECO:0000313" key="12">
    <source>
        <dbReference type="Proteomes" id="UP000238479"/>
    </source>
</evidence>
<dbReference type="Pfam" id="PF13881">
    <property type="entry name" value="Rad60-SLD_2"/>
    <property type="match status" value="1"/>
</dbReference>
<evidence type="ECO:0000256" key="3">
    <source>
        <dbReference type="ARBA" id="ARBA00022475"/>
    </source>
</evidence>
<keyword evidence="4" id="KW-0488">Methylation</keyword>
<dbReference type="InterPro" id="IPR000626">
    <property type="entry name" value="Ubiquitin-like_dom"/>
</dbReference>
<evidence type="ECO:0000256" key="2">
    <source>
        <dbReference type="ARBA" id="ARBA00004193"/>
    </source>
</evidence>
<evidence type="ECO:0000313" key="11">
    <source>
        <dbReference type="EMBL" id="PRQ21528.1"/>
    </source>
</evidence>
<reference evidence="11 12" key="1">
    <citation type="journal article" date="2018" name="Nat. Genet.">
        <title>The Rosa genome provides new insights in the design of modern roses.</title>
        <authorList>
            <person name="Bendahmane M."/>
        </authorList>
    </citation>
    <scope>NUCLEOTIDE SEQUENCE [LARGE SCALE GENOMIC DNA]</scope>
    <source>
        <strain evidence="12">cv. Old Blush</strain>
    </source>
</reference>
<dbReference type="AlphaFoldDB" id="A0A2P6PHY6"/>
<comment type="subcellular location">
    <subcellularLocation>
        <location evidence="2">Cell membrane</location>
        <topology evidence="2">Lipid-anchor</topology>
    </subcellularLocation>
</comment>
<organism evidence="11 12">
    <name type="scientific">Rosa chinensis</name>
    <name type="common">China rose</name>
    <dbReference type="NCBI Taxonomy" id="74649"/>
    <lineage>
        <taxon>Eukaryota</taxon>
        <taxon>Viridiplantae</taxon>
        <taxon>Streptophyta</taxon>
        <taxon>Embryophyta</taxon>
        <taxon>Tracheophyta</taxon>
        <taxon>Spermatophyta</taxon>
        <taxon>Magnoliopsida</taxon>
        <taxon>eudicotyledons</taxon>
        <taxon>Gunneridae</taxon>
        <taxon>Pentapetalae</taxon>
        <taxon>rosids</taxon>
        <taxon>fabids</taxon>
        <taxon>Rosales</taxon>
        <taxon>Rosaceae</taxon>
        <taxon>Rosoideae</taxon>
        <taxon>Rosoideae incertae sedis</taxon>
        <taxon>Rosa</taxon>
    </lineage>
</organism>
<sequence length="118" mass="12958">MATQDLVEVKFRLSDGTDIGPHKYSPAATVASLKEKILTQWPKEKENGPRTINDLKLINAGKILENNRTLADSRLPVGELPGGLITMHVVVRIPVADKKSDKLQNDSPETPRCSCTIL</sequence>
<accession>A0A2P6PHY6</accession>
<dbReference type="PANTHER" id="PTHR13169">
    <property type="entry name" value="UBIQUITIN-LIKE PROTEIN 3 HCG-1 PROTEIN"/>
    <property type="match status" value="1"/>
</dbReference>
<dbReference type="GO" id="GO:0005886">
    <property type="term" value="C:plasma membrane"/>
    <property type="evidence" value="ECO:0007669"/>
    <property type="project" value="UniProtKB-SubCell"/>
</dbReference>
<dbReference type="CDD" id="cd01814">
    <property type="entry name" value="Ubl_MUBs_plant"/>
    <property type="match status" value="1"/>
</dbReference>
<comment type="function">
    <text evidence="1 9">May serve as docking site to facilitate the association of other proteins to the plasma membrane.</text>
</comment>
<gene>
    <name evidence="11" type="ORF">RchiOBHm_Chr7g0240171</name>
</gene>
<dbReference type="InterPro" id="IPR040015">
    <property type="entry name" value="UBL3-like"/>
</dbReference>
<dbReference type="InterPro" id="IPR039540">
    <property type="entry name" value="UBL3-like_ubiquitin_dom"/>
</dbReference>
<dbReference type="STRING" id="74649.A0A2P6PHY6"/>
<protein>
    <recommendedName>
        <fullName evidence="9">Membrane-anchored ubiquitin-fold protein</fullName>
    </recommendedName>
</protein>
<keyword evidence="6" id="KW-0564">Palmitate</keyword>
<dbReference type="Proteomes" id="UP000238479">
    <property type="component" value="Chromosome 7"/>
</dbReference>
<dbReference type="PANTHER" id="PTHR13169:SF0">
    <property type="entry name" value="UBIQUITIN-LIKE PROTEIN 3"/>
    <property type="match status" value="1"/>
</dbReference>
<dbReference type="SUPFAM" id="SSF54236">
    <property type="entry name" value="Ubiquitin-like"/>
    <property type="match status" value="1"/>
</dbReference>
<evidence type="ECO:0000256" key="8">
    <source>
        <dbReference type="ARBA" id="ARBA00023289"/>
    </source>
</evidence>
<evidence type="ECO:0000256" key="6">
    <source>
        <dbReference type="ARBA" id="ARBA00023139"/>
    </source>
</evidence>
<proteinExistence type="predicted"/>
<dbReference type="OMA" id="RCVCTIL"/>
<dbReference type="EMBL" id="PDCK01000045">
    <property type="protein sequence ID" value="PRQ21528.1"/>
    <property type="molecule type" value="Genomic_DNA"/>
</dbReference>
<keyword evidence="7" id="KW-0449">Lipoprotein</keyword>
<evidence type="ECO:0000259" key="10">
    <source>
        <dbReference type="PROSITE" id="PS50053"/>
    </source>
</evidence>
<evidence type="ECO:0000256" key="5">
    <source>
        <dbReference type="ARBA" id="ARBA00023136"/>
    </source>
</evidence>
<evidence type="ECO:0000256" key="7">
    <source>
        <dbReference type="ARBA" id="ARBA00023288"/>
    </source>
</evidence>
<dbReference type="PIRSF" id="PIRSF032572">
    <property type="entry name" value="MUB"/>
    <property type="match status" value="1"/>
</dbReference>
<dbReference type="Gene3D" id="3.10.20.90">
    <property type="entry name" value="Phosphatidylinositol 3-kinase Catalytic Subunit, Chain A, domain 1"/>
    <property type="match status" value="1"/>
</dbReference>
<keyword evidence="3 9" id="KW-1003">Cell membrane</keyword>
<name>A0A2P6PHY6_ROSCH</name>
<dbReference type="OrthoDB" id="1043111at2759"/>
<feature type="domain" description="Ubiquitin-like" evidence="10">
    <location>
        <begin position="7"/>
        <end position="75"/>
    </location>
</feature>
<dbReference type="PROSITE" id="PS50053">
    <property type="entry name" value="UBIQUITIN_2"/>
    <property type="match status" value="1"/>
</dbReference>
<dbReference type="InterPro" id="IPR029071">
    <property type="entry name" value="Ubiquitin-like_domsf"/>
</dbReference>
<dbReference type="InterPro" id="IPR017000">
    <property type="entry name" value="MUB"/>
</dbReference>